<proteinExistence type="predicted"/>
<protein>
    <submittedName>
        <fullName evidence="1">Uncharacterized protein</fullName>
    </submittedName>
</protein>
<organism evidence="1 2">
    <name type="scientific">Catharanthus roseus</name>
    <name type="common">Madagascar periwinkle</name>
    <name type="synonym">Vinca rosea</name>
    <dbReference type="NCBI Taxonomy" id="4058"/>
    <lineage>
        <taxon>Eukaryota</taxon>
        <taxon>Viridiplantae</taxon>
        <taxon>Streptophyta</taxon>
        <taxon>Embryophyta</taxon>
        <taxon>Tracheophyta</taxon>
        <taxon>Spermatophyta</taxon>
        <taxon>Magnoliopsida</taxon>
        <taxon>eudicotyledons</taxon>
        <taxon>Gunneridae</taxon>
        <taxon>Pentapetalae</taxon>
        <taxon>asterids</taxon>
        <taxon>lamiids</taxon>
        <taxon>Gentianales</taxon>
        <taxon>Apocynaceae</taxon>
        <taxon>Rauvolfioideae</taxon>
        <taxon>Vinceae</taxon>
        <taxon>Catharanthinae</taxon>
        <taxon>Catharanthus</taxon>
    </lineage>
</organism>
<dbReference type="EMBL" id="CM044705">
    <property type="protein sequence ID" value="KAI5661511.1"/>
    <property type="molecule type" value="Genomic_DNA"/>
</dbReference>
<comment type="caution">
    <text evidence="1">The sequence shown here is derived from an EMBL/GenBank/DDBJ whole genome shotgun (WGS) entry which is preliminary data.</text>
</comment>
<keyword evidence="2" id="KW-1185">Reference proteome</keyword>
<reference evidence="2" key="1">
    <citation type="journal article" date="2023" name="Nat. Plants">
        <title>Single-cell RNA sequencing provides a high-resolution roadmap for understanding the multicellular compartmentation of specialized metabolism.</title>
        <authorList>
            <person name="Sun S."/>
            <person name="Shen X."/>
            <person name="Li Y."/>
            <person name="Li Y."/>
            <person name="Wang S."/>
            <person name="Li R."/>
            <person name="Zhang H."/>
            <person name="Shen G."/>
            <person name="Guo B."/>
            <person name="Wei J."/>
            <person name="Xu J."/>
            <person name="St-Pierre B."/>
            <person name="Chen S."/>
            <person name="Sun C."/>
        </authorList>
    </citation>
    <scope>NUCLEOTIDE SEQUENCE [LARGE SCALE GENOMIC DNA]</scope>
</reference>
<sequence>MASGGGSGEVSGGKNCMEMLKNLSREEILEVLSQGLCSQCDSVLQNRVGSLGKRKDMSNSSDYITNQTDYGRHYKTKPVLRSKITSESDSRGRWPEGFDSSRSADRKRSSSSSSNKYSNKSRDNDDDDDDEHNWKSLRRIDGALSEEEELMRCAKVGRKNDFTYIERIQGKPMNVLQGLELHTQVFNYEEQKKIVDYIFKLQQLGQKGKLRGRTYSEPRKWMRGKGRITIQFGCCYNYAVDAIGNPPGIVEDADVDPLPPLFKQMITRLVRWQILPTTCIPDSCIVNIYDKGDCIPPHIDHHDFLRPFCTVSFLSECNILFGQNLKSVAPGEFDGPVSLSLPLGSVLILSGNGADVAKHCIPSVPSQRISITFRKMDPEKLPKDHVPEMELMGIKSLKFRPRVNSTIDWDHRYEYEEGRNDEFRNGAEMKNNKSFPSLNVERQPRKQRYHRN</sequence>
<evidence type="ECO:0000313" key="2">
    <source>
        <dbReference type="Proteomes" id="UP001060085"/>
    </source>
</evidence>
<accession>A0ACC0ALB0</accession>
<evidence type="ECO:0000313" key="1">
    <source>
        <dbReference type="EMBL" id="KAI5661511.1"/>
    </source>
</evidence>
<gene>
    <name evidence="1" type="ORF">M9H77_20834</name>
</gene>
<name>A0ACC0ALB0_CATRO</name>
<dbReference type="Proteomes" id="UP001060085">
    <property type="component" value="Linkage Group LG05"/>
</dbReference>